<feature type="transmembrane region" description="Helical" evidence="1">
    <location>
        <begin position="24"/>
        <end position="44"/>
    </location>
</feature>
<reference evidence="2" key="1">
    <citation type="submission" date="2020-05" db="EMBL/GenBank/DDBJ databases">
        <authorList>
            <person name="Chiriac C."/>
            <person name="Salcher M."/>
            <person name="Ghai R."/>
            <person name="Kavagutti S V."/>
        </authorList>
    </citation>
    <scope>NUCLEOTIDE SEQUENCE</scope>
</reference>
<name>A0A6J6QMM4_9ZZZZ</name>
<dbReference type="EMBL" id="CAEZYI010000001">
    <property type="protein sequence ID" value="CAB4710158.1"/>
    <property type="molecule type" value="Genomic_DNA"/>
</dbReference>
<feature type="transmembrane region" description="Helical" evidence="1">
    <location>
        <begin position="51"/>
        <end position="69"/>
    </location>
</feature>
<dbReference type="AlphaFoldDB" id="A0A6J6QMM4"/>
<organism evidence="2">
    <name type="scientific">freshwater metagenome</name>
    <dbReference type="NCBI Taxonomy" id="449393"/>
    <lineage>
        <taxon>unclassified sequences</taxon>
        <taxon>metagenomes</taxon>
        <taxon>ecological metagenomes</taxon>
    </lineage>
</organism>
<keyword evidence="1" id="KW-0472">Membrane</keyword>
<gene>
    <name evidence="2" type="ORF">UFOPK2662_00046</name>
</gene>
<accession>A0A6J6QMM4</accession>
<evidence type="ECO:0000313" key="2">
    <source>
        <dbReference type="EMBL" id="CAB4710158.1"/>
    </source>
</evidence>
<feature type="transmembrane region" description="Helical" evidence="1">
    <location>
        <begin position="81"/>
        <end position="101"/>
    </location>
</feature>
<keyword evidence="1" id="KW-1133">Transmembrane helix</keyword>
<keyword evidence="1" id="KW-0812">Transmembrane</keyword>
<sequence>MRLLYSFVIGSVLGLGSVLVHSSLPPVGLALALISTVAGIWAIGRMWGGRAYRTIAALAWMFVIVRAGFPGMGQEFLIEGSRIGISFLNLGVLCLVLAVLLPA</sequence>
<protein>
    <submittedName>
        <fullName evidence="2">Unannotated protein</fullName>
    </submittedName>
</protein>
<evidence type="ECO:0000256" key="1">
    <source>
        <dbReference type="SAM" id="Phobius"/>
    </source>
</evidence>
<proteinExistence type="predicted"/>